<accession>A0A369BRG0</accession>
<sequence>MKSYFSSNRVTAQGKGWQVRILLSQWKKKAGCDTKVKDFIELNITK</sequence>
<dbReference type="Proteomes" id="UP000253090">
    <property type="component" value="Unassembled WGS sequence"/>
</dbReference>
<proteinExistence type="predicted"/>
<dbReference type="AlphaFoldDB" id="A0A369BRG0"/>
<gene>
    <name evidence="1" type="ORF">DFP94_101770</name>
</gene>
<dbReference type="EMBL" id="QPJW01000001">
    <property type="protein sequence ID" value="RCX23176.1"/>
    <property type="molecule type" value="Genomic_DNA"/>
</dbReference>
<dbReference type="OrthoDB" id="2631758at2"/>
<reference evidence="1 2" key="1">
    <citation type="submission" date="2018-07" db="EMBL/GenBank/DDBJ databases">
        <title>Genomic Encyclopedia of Type Strains, Phase III (KMG-III): the genomes of soil and plant-associated and newly described type strains.</title>
        <authorList>
            <person name="Whitman W."/>
        </authorList>
    </citation>
    <scope>NUCLEOTIDE SEQUENCE [LARGE SCALE GENOMIC DNA]</scope>
    <source>
        <strain evidence="1 2">CECT 8333</strain>
    </source>
</reference>
<evidence type="ECO:0000313" key="2">
    <source>
        <dbReference type="Proteomes" id="UP000253090"/>
    </source>
</evidence>
<name>A0A369BRG0_9BACL</name>
<dbReference type="RefSeq" id="WP_114495091.1">
    <property type="nucleotide sequence ID" value="NZ_QPJW01000001.1"/>
</dbReference>
<comment type="caution">
    <text evidence="1">The sequence shown here is derived from an EMBL/GenBank/DDBJ whole genome shotgun (WGS) entry which is preliminary data.</text>
</comment>
<evidence type="ECO:0000313" key="1">
    <source>
        <dbReference type="EMBL" id="RCX23176.1"/>
    </source>
</evidence>
<organism evidence="1 2">
    <name type="scientific">Fontibacillus phaseoli</name>
    <dbReference type="NCBI Taxonomy" id="1416533"/>
    <lineage>
        <taxon>Bacteria</taxon>
        <taxon>Bacillati</taxon>
        <taxon>Bacillota</taxon>
        <taxon>Bacilli</taxon>
        <taxon>Bacillales</taxon>
        <taxon>Paenibacillaceae</taxon>
        <taxon>Fontibacillus</taxon>
    </lineage>
</organism>
<keyword evidence="2" id="KW-1185">Reference proteome</keyword>
<protein>
    <submittedName>
        <fullName evidence="1">Uncharacterized protein DUF3936</fullName>
    </submittedName>
</protein>